<dbReference type="GO" id="GO:0043565">
    <property type="term" value="F:sequence-specific DNA binding"/>
    <property type="evidence" value="ECO:0007669"/>
    <property type="project" value="InterPro"/>
</dbReference>
<keyword evidence="5" id="KW-0238">DNA-binding</keyword>
<keyword evidence="7" id="KW-0804">Transcription</keyword>
<dbReference type="PROSITE" id="PS50045">
    <property type="entry name" value="SIGMA54_INTERACT_4"/>
    <property type="match status" value="1"/>
</dbReference>
<keyword evidence="6" id="KW-0010">Activator</keyword>
<dbReference type="InterPro" id="IPR027417">
    <property type="entry name" value="P-loop_NTPase"/>
</dbReference>
<dbReference type="Pfam" id="PF02954">
    <property type="entry name" value="HTH_8"/>
    <property type="match status" value="1"/>
</dbReference>
<evidence type="ECO:0000256" key="1">
    <source>
        <dbReference type="ARBA" id="ARBA00022741"/>
    </source>
</evidence>
<evidence type="ECO:0000256" key="5">
    <source>
        <dbReference type="ARBA" id="ARBA00023125"/>
    </source>
</evidence>
<dbReference type="PROSITE" id="PS00688">
    <property type="entry name" value="SIGMA54_INTERACT_3"/>
    <property type="match status" value="1"/>
</dbReference>
<dbReference type="STRING" id="655015.B1812_19320"/>
<dbReference type="SMART" id="SM00448">
    <property type="entry name" value="REC"/>
    <property type="match status" value="1"/>
</dbReference>
<dbReference type="SUPFAM" id="SSF46689">
    <property type="entry name" value="Homeodomain-like"/>
    <property type="match status" value="1"/>
</dbReference>
<reference evidence="11 12" key="1">
    <citation type="submission" date="2017-02" db="EMBL/GenBank/DDBJ databases">
        <authorList>
            <person name="Peterson S.W."/>
        </authorList>
    </citation>
    <scope>NUCLEOTIDE SEQUENCE [LARGE SCALE GENOMIC DNA]</scope>
    <source>
        <strain evidence="11 12">S285</strain>
    </source>
</reference>
<keyword evidence="8" id="KW-0597">Phosphoprotein</keyword>
<dbReference type="InterPro" id="IPR025944">
    <property type="entry name" value="Sigma_54_int_dom_CS"/>
</dbReference>
<dbReference type="InterPro" id="IPR009057">
    <property type="entry name" value="Homeodomain-like_sf"/>
</dbReference>
<dbReference type="FunFam" id="3.40.50.300:FF:000006">
    <property type="entry name" value="DNA-binding transcriptional regulator NtrC"/>
    <property type="match status" value="1"/>
</dbReference>
<dbReference type="InterPro" id="IPR058031">
    <property type="entry name" value="AAA_lid_NorR"/>
</dbReference>
<dbReference type="GO" id="GO:0005524">
    <property type="term" value="F:ATP binding"/>
    <property type="evidence" value="ECO:0007669"/>
    <property type="project" value="UniProtKB-KW"/>
</dbReference>
<keyword evidence="3" id="KW-0902">Two-component regulatory system</keyword>
<evidence type="ECO:0000256" key="3">
    <source>
        <dbReference type="ARBA" id="ARBA00023012"/>
    </source>
</evidence>
<dbReference type="InterPro" id="IPR011006">
    <property type="entry name" value="CheY-like_superfamily"/>
</dbReference>
<dbReference type="InterPro" id="IPR002197">
    <property type="entry name" value="HTH_Fis"/>
</dbReference>
<evidence type="ECO:0000256" key="4">
    <source>
        <dbReference type="ARBA" id="ARBA00023015"/>
    </source>
</evidence>
<dbReference type="Gene3D" id="1.10.8.60">
    <property type="match status" value="1"/>
</dbReference>
<dbReference type="InterPro" id="IPR001789">
    <property type="entry name" value="Sig_transdc_resp-reg_receiver"/>
</dbReference>
<evidence type="ECO:0000256" key="7">
    <source>
        <dbReference type="ARBA" id="ARBA00023163"/>
    </source>
</evidence>
<dbReference type="Pfam" id="PF25601">
    <property type="entry name" value="AAA_lid_14"/>
    <property type="match status" value="1"/>
</dbReference>
<keyword evidence="2" id="KW-0067">ATP-binding</keyword>
<dbReference type="SUPFAM" id="SSF52540">
    <property type="entry name" value="P-loop containing nucleoside triphosphate hydrolases"/>
    <property type="match status" value="1"/>
</dbReference>
<keyword evidence="1" id="KW-0547">Nucleotide-binding</keyword>
<keyword evidence="12" id="KW-1185">Reference proteome</keyword>
<accession>A0A1W6MZ92</accession>
<dbReference type="PANTHER" id="PTHR32071:SF100">
    <property type="entry name" value="RESPONSE REGULATOR PROTEIN PILR"/>
    <property type="match status" value="1"/>
</dbReference>
<dbReference type="OrthoDB" id="9762726at2"/>
<dbReference type="Pfam" id="PF00158">
    <property type="entry name" value="Sigma54_activat"/>
    <property type="match status" value="1"/>
</dbReference>
<dbReference type="InterPro" id="IPR003593">
    <property type="entry name" value="AAA+_ATPase"/>
</dbReference>
<evidence type="ECO:0000256" key="2">
    <source>
        <dbReference type="ARBA" id="ARBA00022840"/>
    </source>
</evidence>
<evidence type="ECO:0000313" key="11">
    <source>
        <dbReference type="EMBL" id="ARN82873.1"/>
    </source>
</evidence>
<dbReference type="EMBL" id="CP019948">
    <property type="protein sequence ID" value="ARN82873.1"/>
    <property type="molecule type" value="Genomic_DNA"/>
</dbReference>
<dbReference type="Gene3D" id="3.40.50.300">
    <property type="entry name" value="P-loop containing nucleotide triphosphate hydrolases"/>
    <property type="match status" value="1"/>
</dbReference>
<dbReference type="InterPro" id="IPR002078">
    <property type="entry name" value="Sigma_54_int"/>
</dbReference>
<feature type="domain" description="Sigma-54 factor interaction" evidence="9">
    <location>
        <begin position="142"/>
        <end position="368"/>
    </location>
</feature>
<evidence type="ECO:0000259" key="9">
    <source>
        <dbReference type="PROSITE" id="PS50045"/>
    </source>
</evidence>
<keyword evidence="4" id="KW-0805">Transcription regulation</keyword>
<proteinExistence type="predicted"/>
<dbReference type="InterPro" id="IPR025943">
    <property type="entry name" value="Sigma_54_int_dom_ATP-bd_2"/>
</dbReference>
<dbReference type="PRINTS" id="PR01590">
    <property type="entry name" value="HTHFIS"/>
</dbReference>
<dbReference type="PANTHER" id="PTHR32071">
    <property type="entry name" value="TRANSCRIPTIONAL REGULATORY PROTEIN"/>
    <property type="match status" value="1"/>
</dbReference>
<dbReference type="Gene3D" id="1.10.10.60">
    <property type="entry name" value="Homeodomain-like"/>
    <property type="match status" value="1"/>
</dbReference>
<dbReference type="Pfam" id="PF00072">
    <property type="entry name" value="Response_reg"/>
    <property type="match status" value="1"/>
</dbReference>
<dbReference type="PROSITE" id="PS50110">
    <property type="entry name" value="RESPONSE_REGULATORY"/>
    <property type="match status" value="1"/>
</dbReference>
<dbReference type="KEGG" id="mbry:B1812_19320"/>
<evidence type="ECO:0000256" key="6">
    <source>
        <dbReference type="ARBA" id="ARBA00023159"/>
    </source>
</evidence>
<organism evidence="11 12">
    <name type="scientific">Methylocystis bryophila</name>
    <dbReference type="NCBI Taxonomy" id="655015"/>
    <lineage>
        <taxon>Bacteria</taxon>
        <taxon>Pseudomonadati</taxon>
        <taxon>Pseudomonadota</taxon>
        <taxon>Alphaproteobacteria</taxon>
        <taxon>Hyphomicrobiales</taxon>
        <taxon>Methylocystaceae</taxon>
        <taxon>Methylocystis</taxon>
    </lineage>
</organism>
<dbReference type="Proteomes" id="UP000193978">
    <property type="component" value="Chromosome"/>
</dbReference>
<dbReference type="SUPFAM" id="SSF52172">
    <property type="entry name" value="CheY-like"/>
    <property type="match status" value="1"/>
</dbReference>
<protein>
    <submittedName>
        <fullName evidence="11">Sigma-54-dependent Fis family transcriptional regulator</fullName>
    </submittedName>
</protein>
<dbReference type="SMART" id="SM00382">
    <property type="entry name" value="AAA"/>
    <property type="match status" value="1"/>
</dbReference>
<dbReference type="AlphaFoldDB" id="A0A1W6MZ92"/>
<feature type="domain" description="Response regulatory" evidence="10">
    <location>
        <begin position="5"/>
        <end position="119"/>
    </location>
</feature>
<dbReference type="Gene3D" id="3.40.50.2300">
    <property type="match status" value="1"/>
</dbReference>
<dbReference type="PROSITE" id="PS00676">
    <property type="entry name" value="SIGMA54_INTERACT_2"/>
    <property type="match status" value="1"/>
</dbReference>
<sequence length="446" mass="48092">MSGETILIVDDEAAFLRVAGAFLSGEGYRVVTAMDDASARRAFAEAKPDLVLLDLVMPPARTPEAGLSLVAPFASAIVIVLTAHGDHEFALRAISAGAWDFLAKPVEPELLRFALSRALAKRSLEHEVARLKSERNQTGDALIGASPAMTRLKEMIRRIGAAEIPVIVLGPTGSGKERVAQALHRASARRDRPLVPIHCGAIPAELLESELFGHLRGSFTGAHTDRAGLVASANGGTLFLDEIGEMPVAMQVKLLRFLQEGIYMPVGAREPRHADARIICATHRELEAMIAAGTFREDLYYRLRGVILRAPPLEARREDIPVLAAHFLATAVKKRKLKFSPEALAWLSAQPWPGNVRELKATVECAAALTDPSHPAISIEDLSFAGRGRASPEASDETLPEATAKLERRMIGAALVATDNNHSAAARRLGVSRVGLLKMMTRLGLR</sequence>
<feature type="modified residue" description="4-aspartylphosphate" evidence="8">
    <location>
        <position position="54"/>
    </location>
</feature>
<evidence type="ECO:0000256" key="8">
    <source>
        <dbReference type="PROSITE-ProRule" id="PRU00169"/>
    </source>
</evidence>
<gene>
    <name evidence="11" type="ORF">B1812_19320</name>
</gene>
<evidence type="ECO:0000259" key="10">
    <source>
        <dbReference type="PROSITE" id="PS50110"/>
    </source>
</evidence>
<dbReference type="GO" id="GO:0006355">
    <property type="term" value="P:regulation of DNA-templated transcription"/>
    <property type="evidence" value="ECO:0007669"/>
    <property type="project" value="InterPro"/>
</dbReference>
<dbReference type="GO" id="GO:0000160">
    <property type="term" value="P:phosphorelay signal transduction system"/>
    <property type="evidence" value="ECO:0007669"/>
    <property type="project" value="UniProtKB-KW"/>
</dbReference>
<dbReference type="CDD" id="cd00009">
    <property type="entry name" value="AAA"/>
    <property type="match status" value="1"/>
</dbReference>
<name>A0A1W6MZ92_9HYPH</name>
<evidence type="ECO:0000313" key="12">
    <source>
        <dbReference type="Proteomes" id="UP000193978"/>
    </source>
</evidence>